<reference evidence="1 2" key="1">
    <citation type="submission" date="2021-02" db="EMBL/GenBank/DDBJ databases">
        <title>Variation within the Batrachochytrium salamandrivorans European outbreak.</title>
        <authorList>
            <person name="Kelly M."/>
            <person name="Pasmans F."/>
            <person name="Shea T.P."/>
            <person name="Munoz J.F."/>
            <person name="Carranza S."/>
            <person name="Cuomo C.A."/>
            <person name="Martel A."/>
        </authorList>
    </citation>
    <scope>NUCLEOTIDE SEQUENCE [LARGE SCALE GENOMIC DNA]</scope>
    <source>
        <strain evidence="1 2">AMFP18/2</strain>
    </source>
</reference>
<keyword evidence="2" id="KW-1185">Reference proteome</keyword>
<protein>
    <recommendedName>
        <fullName evidence="3">Xylose isomerase-like TIM barrel domain-containing protein</fullName>
    </recommendedName>
</protein>
<evidence type="ECO:0008006" key="3">
    <source>
        <dbReference type="Google" id="ProtNLM"/>
    </source>
</evidence>
<gene>
    <name evidence="1" type="ORF">BASA50_008092</name>
</gene>
<dbReference type="Proteomes" id="UP001648503">
    <property type="component" value="Unassembled WGS sequence"/>
</dbReference>
<proteinExistence type="predicted"/>
<dbReference type="Gene3D" id="3.20.20.150">
    <property type="entry name" value="Divalent-metal-dependent TIM barrel enzymes"/>
    <property type="match status" value="1"/>
</dbReference>
<evidence type="ECO:0000313" key="1">
    <source>
        <dbReference type="EMBL" id="KAH6592476.1"/>
    </source>
</evidence>
<organism evidence="1 2">
    <name type="scientific">Batrachochytrium salamandrivorans</name>
    <dbReference type="NCBI Taxonomy" id="1357716"/>
    <lineage>
        <taxon>Eukaryota</taxon>
        <taxon>Fungi</taxon>
        <taxon>Fungi incertae sedis</taxon>
        <taxon>Chytridiomycota</taxon>
        <taxon>Chytridiomycota incertae sedis</taxon>
        <taxon>Chytridiomycetes</taxon>
        <taxon>Rhizophydiales</taxon>
        <taxon>Rhizophydiales incertae sedis</taxon>
        <taxon>Batrachochytrium</taxon>
    </lineage>
</organism>
<evidence type="ECO:0000313" key="2">
    <source>
        <dbReference type="Proteomes" id="UP001648503"/>
    </source>
</evidence>
<dbReference type="SUPFAM" id="SSF51658">
    <property type="entry name" value="Xylose isomerase-like"/>
    <property type="match status" value="1"/>
</dbReference>
<dbReference type="InterPro" id="IPR036237">
    <property type="entry name" value="Xyl_isomerase-like_sf"/>
</dbReference>
<comment type="caution">
    <text evidence="1">The sequence shown here is derived from an EMBL/GenBank/DDBJ whole genome shotgun (WGS) entry which is preliminary data.</text>
</comment>
<sequence length="302" mass="34517">MPQSNSTQLHLFRSLWGASPDSWDTLFPELKQKGFHGVEASILDTGFPNTDRFVSLLRQHNLVWICGLYTSWADYHGKWERLPVKTHLQNFEAQIKHMQSIAEPPVHINCHSGSDSFTLAESVEFFTKAHKLQTTAFSLTIPLSHETHRGRSLYSPWIALEIAQAVPDILFTLDVSHWHVVSERMLEPSDIDVILRRTAHIHARIGTAQQPQIADPRDPESKDVVQAHQLLWSRAIAYQKDIPELTHRKYATLTPEYGPMEDGYMPCTAVYVSHETGQTKKTSMRELNELIIDEGHRLQEAL</sequence>
<name>A0ABQ8F593_9FUNG</name>
<accession>A0ABQ8F593</accession>
<dbReference type="EMBL" id="JAFCIX010000379">
    <property type="protein sequence ID" value="KAH6592476.1"/>
    <property type="molecule type" value="Genomic_DNA"/>
</dbReference>